<dbReference type="PRINTS" id="PR00922">
    <property type="entry name" value="DADACBPTASE3"/>
</dbReference>
<dbReference type="GO" id="GO:0004185">
    <property type="term" value="F:serine-type carboxypeptidase activity"/>
    <property type="evidence" value="ECO:0007669"/>
    <property type="project" value="InterPro"/>
</dbReference>
<reference evidence="3 4" key="1">
    <citation type="submission" date="2017-06" db="EMBL/GenBank/DDBJ databases">
        <title>Genome sequencing of cyanobaciteial culture collection at National Institute for Environmental Studies (NIES).</title>
        <authorList>
            <person name="Hirose Y."/>
            <person name="Shimura Y."/>
            <person name="Fujisawa T."/>
            <person name="Nakamura Y."/>
            <person name="Kawachi M."/>
        </authorList>
    </citation>
    <scope>NUCLEOTIDE SEQUENCE [LARGE SCALE GENOMIC DNA]</scope>
    <source>
        <strain evidence="3 4">NIES-2135</strain>
    </source>
</reference>
<dbReference type="Gene3D" id="3.40.710.10">
    <property type="entry name" value="DD-peptidase/beta-lactamase superfamily"/>
    <property type="match status" value="1"/>
</dbReference>
<keyword evidence="2" id="KW-0378">Hydrolase</keyword>
<dbReference type="InterPro" id="IPR012338">
    <property type="entry name" value="Beta-lactam/transpept-like"/>
</dbReference>
<organism evidence="3 4">
    <name type="scientific">Leptolyngbya boryana NIES-2135</name>
    <dbReference type="NCBI Taxonomy" id="1973484"/>
    <lineage>
        <taxon>Bacteria</taxon>
        <taxon>Bacillati</taxon>
        <taxon>Cyanobacteriota</taxon>
        <taxon>Cyanophyceae</taxon>
        <taxon>Leptolyngbyales</taxon>
        <taxon>Leptolyngbyaceae</taxon>
        <taxon>Leptolyngbya group</taxon>
        <taxon>Leptolyngbya</taxon>
    </lineage>
</organism>
<dbReference type="AlphaFoldDB" id="A0A1Z4JIL4"/>
<keyword evidence="4" id="KW-1185">Reference proteome</keyword>
<sequence length="294" mass="31817">MQRSEEKALTRIQKVIKNTALAVSISLGVWSQSEVATAQTSLSDAPLNFAVRSTSRFCRSNLESAIDAIVKNPRFRNARWGILIKPIETPAILYQYNPNSSLIPASNVKLLTTAAALKIASTNNPQTIPSFSNWVTEVNRYSDNNRADALRRRIGGQAAIRNALELLGVNAQSYAQVDGSGLSRNNRATPSALVALLEGMFTNDSSGLFYRSLAVAGVNGTLQNRFRNTPVQGQFHGKTGTLRGVRALSGYLDNPNYGTIALSIVVNQPGQSGQVLVQAIDQIVLKTAQVDRCD</sequence>
<dbReference type="Proteomes" id="UP000217895">
    <property type="component" value="Chromosome"/>
</dbReference>
<comment type="similarity">
    <text evidence="1">Belongs to the peptidase S13 family.</text>
</comment>
<keyword evidence="3" id="KW-0121">Carboxypeptidase</keyword>
<evidence type="ECO:0000256" key="2">
    <source>
        <dbReference type="ARBA" id="ARBA00022801"/>
    </source>
</evidence>
<evidence type="ECO:0000313" key="4">
    <source>
        <dbReference type="Proteomes" id="UP000217895"/>
    </source>
</evidence>
<protein>
    <submittedName>
        <fullName evidence="3">Putative D-alanyl-D-alanine carboxypeptidase</fullName>
    </submittedName>
</protein>
<dbReference type="PANTHER" id="PTHR30023:SF0">
    <property type="entry name" value="PENICILLIN-SENSITIVE CARBOXYPEPTIDASE A"/>
    <property type="match status" value="1"/>
</dbReference>
<dbReference type="PANTHER" id="PTHR30023">
    <property type="entry name" value="D-ALANYL-D-ALANINE CARBOXYPEPTIDASE"/>
    <property type="match status" value="1"/>
</dbReference>
<proteinExistence type="inferred from homology"/>
<dbReference type="InterPro" id="IPR000667">
    <property type="entry name" value="Peptidase_S13"/>
</dbReference>
<dbReference type="GO" id="GO:0006508">
    <property type="term" value="P:proteolysis"/>
    <property type="evidence" value="ECO:0007669"/>
    <property type="project" value="InterPro"/>
</dbReference>
<evidence type="ECO:0000313" key="3">
    <source>
        <dbReference type="EMBL" id="BAY56570.1"/>
    </source>
</evidence>
<dbReference type="GO" id="GO:0000270">
    <property type="term" value="P:peptidoglycan metabolic process"/>
    <property type="evidence" value="ECO:0007669"/>
    <property type="project" value="TreeGrafter"/>
</dbReference>
<dbReference type="EMBL" id="AP018203">
    <property type="protein sequence ID" value="BAY56570.1"/>
    <property type="molecule type" value="Genomic_DNA"/>
</dbReference>
<keyword evidence="3" id="KW-0645">Protease</keyword>
<accession>A0A1Z4JIL4</accession>
<dbReference type="SUPFAM" id="SSF56601">
    <property type="entry name" value="beta-lactamase/transpeptidase-like"/>
    <property type="match status" value="1"/>
</dbReference>
<dbReference type="Pfam" id="PF02113">
    <property type="entry name" value="Peptidase_S13"/>
    <property type="match status" value="2"/>
</dbReference>
<evidence type="ECO:0000256" key="1">
    <source>
        <dbReference type="ARBA" id="ARBA00006096"/>
    </source>
</evidence>
<gene>
    <name evidence="3" type="ORF">NIES2135_34040</name>
</gene>
<name>A0A1Z4JIL4_LEPBY</name>